<feature type="compositionally biased region" description="Low complexity" evidence="1">
    <location>
        <begin position="69"/>
        <end position="79"/>
    </location>
</feature>
<dbReference type="EMBL" id="NBSH01000003">
    <property type="protein sequence ID" value="ORX39204.1"/>
    <property type="molecule type" value="Genomic_DNA"/>
</dbReference>
<dbReference type="InParanoid" id="A0A1Y1UNW8"/>
<organism evidence="2 3">
    <name type="scientific">Kockovaella imperatae</name>
    <dbReference type="NCBI Taxonomy" id="4999"/>
    <lineage>
        <taxon>Eukaryota</taxon>
        <taxon>Fungi</taxon>
        <taxon>Dikarya</taxon>
        <taxon>Basidiomycota</taxon>
        <taxon>Agaricomycotina</taxon>
        <taxon>Tremellomycetes</taxon>
        <taxon>Tremellales</taxon>
        <taxon>Cuniculitremaceae</taxon>
        <taxon>Kockovaella</taxon>
    </lineage>
</organism>
<dbReference type="GeneID" id="33556894"/>
<gene>
    <name evidence="2" type="ORF">BD324DRAFT_618837</name>
</gene>
<protein>
    <submittedName>
        <fullName evidence="2">Uncharacterized protein</fullName>
    </submittedName>
</protein>
<comment type="caution">
    <text evidence="2">The sequence shown here is derived from an EMBL/GenBank/DDBJ whole genome shotgun (WGS) entry which is preliminary data.</text>
</comment>
<sequence>MQQGLSVLPDMKAPKSPRRLFASFTPTKLFHHFDTAPPVPCLPVTIPSSDTFDPTSPPLSHYRKGHTPTLSQSSSTSSLGNGAQIVKTPLDAMRDLRPPLRNKTSSKSLAQISHSQSRWSQSSSEDPSPSDRRQTLKAKLSLHSMSTKASTPKLPELKHLRSQPSLGGWYPQGMEPFDSPDRRSDAVGPATGFENRRQSQCFSEKQMRDARRSTVKPPRRSPSTPFKASLISKFVRPAPTAKSEILITLQFGFSSMPPRNTHVTLPWHILREAGGQLAEFVSDYVDTRRESGMSDKPSMTDGSSASESDLESEFDLDTLLRDEYMKSIYMSPSQAHFMDLPLPLSVNRQMSEYEFPPLPPLPNLPPDLAKKLSQSRPTPKIVTLPGEKKRAVKNQYTQLDPYPSPSSALLSPQTSLGARRKGQNLKIEAKLLDGGGTITQLTVLLMRDANVYHLLVARLVGGTFEASDEQREALEVECRWLGMIGLADEIGWRRERSMVRRGGEGYI</sequence>
<feature type="region of interest" description="Disordered" evidence="1">
    <location>
        <begin position="165"/>
        <end position="226"/>
    </location>
</feature>
<reference evidence="2 3" key="1">
    <citation type="submission" date="2017-03" db="EMBL/GenBank/DDBJ databases">
        <title>Widespread Adenine N6-methylation of Active Genes in Fungi.</title>
        <authorList>
            <consortium name="DOE Joint Genome Institute"/>
            <person name="Mondo S.J."/>
            <person name="Dannebaum R.O."/>
            <person name="Kuo R.C."/>
            <person name="Louie K.B."/>
            <person name="Bewick A.J."/>
            <person name="Labutti K."/>
            <person name="Haridas S."/>
            <person name="Kuo A."/>
            <person name="Salamov A."/>
            <person name="Ahrendt S.R."/>
            <person name="Lau R."/>
            <person name="Bowen B.P."/>
            <person name="Lipzen A."/>
            <person name="Sullivan W."/>
            <person name="Andreopoulos W.B."/>
            <person name="Clum A."/>
            <person name="Lindquist E."/>
            <person name="Daum C."/>
            <person name="Northen T.R."/>
            <person name="Ramamoorthy G."/>
            <person name="Schmitz R.J."/>
            <person name="Gryganskyi A."/>
            <person name="Culley D."/>
            <person name="Magnuson J."/>
            <person name="James T.Y."/>
            <person name="O'Malley M.A."/>
            <person name="Stajich J.E."/>
            <person name="Spatafora J.W."/>
            <person name="Visel A."/>
            <person name="Grigoriev I.V."/>
        </authorList>
    </citation>
    <scope>NUCLEOTIDE SEQUENCE [LARGE SCALE GENOMIC DNA]</scope>
    <source>
        <strain evidence="2 3">NRRL Y-17943</strain>
    </source>
</reference>
<dbReference type="OrthoDB" id="2564831at2759"/>
<feature type="compositionally biased region" description="Polar residues" evidence="1">
    <location>
        <begin position="102"/>
        <end position="112"/>
    </location>
</feature>
<accession>A0A1Y1UNW8</accession>
<dbReference type="AlphaFoldDB" id="A0A1Y1UNW8"/>
<proteinExistence type="predicted"/>
<feature type="region of interest" description="Disordered" evidence="1">
    <location>
        <begin position="358"/>
        <end position="381"/>
    </location>
</feature>
<dbReference type="RefSeq" id="XP_021873067.1">
    <property type="nucleotide sequence ID" value="XM_022015086.1"/>
</dbReference>
<evidence type="ECO:0000313" key="2">
    <source>
        <dbReference type="EMBL" id="ORX39204.1"/>
    </source>
</evidence>
<name>A0A1Y1UNW8_9TREE</name>
<feature type="compositionally biased region" description="Low complexity" evidence="1">
    <location>
        <begin position="51"/>
        <end position="60"/>
    </location>
</feature>
<feature type="compositionally biased region" description="Low complexity" evidence="1">
    <location>
        <begin position="113"/>
        <end position="127"/>
    </location>
</feature>
<feature type="region of interest" description="Disordered" evidence="1">
    <location>
        <begin position="289"/>
        <end position="311"/>
    </location>
</feature>
<feature type="region of interest" description="Disordered" evidence="1">
    <location>
        <begin position="51"/>
        <end position="152"/>
    </location>
</feature>
<keyword evidence="3" id="KW-1185">Reference proteome</keyword>
<evidence type="ECO:0000256" key="1">
    <source>
        <dbReference type="SAM" id="MobiDB-lite"/>
    </source>
</evidence>
<dbReference type="Proteomes" id="UP000193218">
    <property type="component" value="Unassembled WGS sequence"/>
</dbReference>
<evidence type="ECO:0000313" key="3">
    <source>
        <dbReference type="Proteomes" id="UP000193218"/>
    </source>
</evidence>